<evidence type="ECO:0000313" key="4">
    <source>
        <dbReference type="Proteomes" id="UP000750711"/>
    </source>
</evidence>
<evidence type="ECO:0000256" key="1">
    <source>
        <dbReference type="SAM" id="MobiDB-lite"/>
    </source>
</evidence>
<dbReference type="Proteomes" id="UP000750711">
    <property type="component" value="Unassembled WGS sequence"/>
</dbReference>
<protein>
    <recommendedName>
        <fullName evidence="2">Aip3p/Bud6 N-terminal domain-containing protein</fullName>
    </recommendedName>
</protein>
<feature type="compositionally biased region" description="Polar residues" evidence="1">
    <location>
        <begin position="138"/>
        <end position="160"/>
    </location>
</feature>
<feature type="region of interest" description="Disordered" evidence="1">
    <location>
        <begin position="129"/>
        <end position="183"/>
    </location>
</feature>
<dbReference type="InterPro" id="IPR051825">
    <property type="entry name" value="SRCIN1"/>
</dbReference>
<dbReference type="AlphaFoldDB" id="A0A9P8I8P3"/>
<dbReference type="GO" id="GO:0030010">
    <property type="term" value="P:establishment of cell polarity"/>
    <property type="evidence" value="ECO:0007669"/>
    <property type="project" value="TreeGrafter"/>
</dbReference>
<accession>A0A9P8I8P3</accession>
<dbReference type="Pfam" id="PF23153">
    <property type="entry name" value="Aip3p_Bud6_N"/>
    <property type="match status" value="1"/>
</dbReference>
<name>A0A9P8I8P3_9PEZI</name>
<evidence type="ECO:0000259" key="2">
    <source>
        <dbReference type="Pfam" id="PF23153"/>
    </source>
</evidence>
<keyword evidence="4" id="KW-1185">Reference proteome</keyword>
<gene>
    <name evidence="3" type="ORF">GP486_008830</name>
</gene>
<feature type="non-terminal residue" evidence="3">
    <location>
        <position position="183"/>
    </location>
</feature>
<sequence length="183" mass="19809">MSTAANVSRHKSGQQLSQIEKSVTHLLVATKQLLETLTQWSRQTATEGEVSDVYVRLGYEFNIACRAFTAIGVETADLGNVPDALRSVLEETLSQDASPKSLDQHLPHIRDIIINLLHGLKRKQQKLREKQARDAIQPNGTSVARNDSMGSVGSTSSGLTQMLDDIPSQYTGGGGAPQSVGRN</sequence>
<dbReference type="PANTHER" id="PTHR22741:SF10">
    <property type="entry name" value="COILED-COIL DOMAIN-CONTAINING PROTEIN CG32809"/>
    <property type="match status" value="1"/>
</dbReference>
<feature type="domain" description="Aip3p/Bud6 N-terminal" evidence="2">
    <location>
        <begin position="20"/>
        <end position="128"/>
    </location>
</feature>
<evidence type="ECO:0000313" key="3">
    <source>
        <dbReference type="EMBL" id="KAH0537389.1"/>
    </source>
</evidence>
<dbReference type="GO" id="GO:0051286">
    <property type="term" value="C:cell tip"/>
    <property type="evidence" value="ECO:0007669"/>
    <property type="project" value="TreeGrafter"/>
</dbReference>
<dbReference type="EMBL" id="JAGHQM010004132">
    <property type="protein sequence ID" value="KAH0537389.1"/>
    <property type="molecule type" value="Genomic_DNA"/>
</dbReference>
<comment type="caution">
    <text evidence="3">The sequence shown here is derived from an EMBL/GenBank/DDBJ whole genome shotgun (WGS) entry which is preliminary data.</text>
</comment>
<dbReference type="InterPro" id="IPR056279">
    <property type="entry name" value="Aip3p_Bud6_N"/>
</dbReference>
<proteinExistence type="predicted"/>
<reference evidence="3" key="1">
    <citation type="submission" date="2021-03" db="EMBL/GenBank/DDBJ databases">
        <title>Comparative genomics and phylogenomic investigation of the class Geoglossomycetes provide insights into ecological specialization and systematics.</title>
        <authorList>
            <person name="Melie T."/>
            <person name="Pirro S."/>
            <person name="Miller A.N."/>
            <person name="Quandt A."/>
        </authorList>
    </citation>
    <scope>NUCLEOTIDE SEQUENCE</scope>
    <source>
        <strain evidence="3">CAQ_001_2017</strain>
    </source>
</reference>
<dbReference type="GO" id="GO:0005737">
    <property type="term" value="C:cytoplasm"/>
    <property type="evidence" value="ECO:0007669"/>
    <property type="project" value="TreeGrafter"/>
</dbReference>
<dbReference type="PANTHER" id="PTHR22741">
    <property type="entry name" value="P140CAP/SNIP-RELATED"/>
    <property type="match status" value="1"/>
</dbReference>
<organism evidence="3 4">
    <name type="scientific">Trichoglossum hirsutum</name>
    <dbReference type="NCBI Taxonomy" id="265104"/>
    <lineage>
        <taxon>Eukaryota</taxon>
        <taxon>Fungi</taxon>
        <taxon>Dikarya</taxon>
        <taxon>Ascomycota</taxon>
        <taxon>Pezizomycotina</taxon>
        <taxon>Geoglossomycetes</taxon>
        <taxon>Geoglossales</taxon>
        <taxon>Geoglossaceae</taxon>
        <taxon>Trichoglossum</taxon>
    </lineage>
</organism>